<keyword evidence="2" id="KW-0812">Transmembrane</keyword>
<dbReference type="PANTHER" id="PTHR24061:SF504">
    <property type="entry name" value="EXTRACELLULAR CALCIUM-SENSING RECEPTOR ISOFORM X2-RELATED"/>
    <property type="match status" value="1"/>
</dbReference>
<evidence type="ECO:0000256" key="4">
    <source>
        <dbReference type="ARBA" id="ARBA00023136"/>
    </source>
</evidence>
<dbReference type="Ensembl" id="ENSTNIT00000010681.1">
    <property type="protein sequence ID" value="ENSTNIP00000010500.1"/>
    <property type="gene ID" value="ENSTNIG00000007684.1"/>
</dbReference>
<reference evidence="6" key="3">
    <citation type="submission" date="2025-09" db="UniProtKB">
        <authorList>
            <consortium name="Ensembl"/>
        </authorList>
    </citation>
    <scope>IDENTIFICATION</scope>
</reference>
<reference evidence="6" key="2">
    <citation type="submission" date="2025-08" db="UniProtKB">
        <authorList>
            <consortium name="Ensembl"/>
        </authorList>
    </citation>
    <scope>IDENTIFICATION</scope>
</reference>
<protein>
    <recommendedName>
        <fullName evidence="5">Receptor ligand binding region domain-containing protein</fullName>
    </recommendedName>
</protein>
<dbReference type="OMA" id="CIAYSEI"/>
<evidence type="ECO:0000313" key="7">
    <source>
        <dbReference type="Proteomes" id="UP000007303"/>
    </source>
</evidence>
<dbReference type="InterPro" id="IPR028082">
    <property type="entry name" value="Peripla_BP_I"/>
</dbReference>
<accession>H3CQG6</accession>
<evidence type="ECO:0000313" key="6">
    <source>
        <dbReference type="Ensembl" id="ENSTNIP00000010500.1"/>
    </source>
</evidence>
<dbReference type="GeneTree" id="ENSGT01150000286997"/>
<dbReference type="Proteomes" id="UP000007303">
    <property type="component" value="Unassembled WGS sequence"/>
</dbReference>
<dbReference type="InParanoid" id="H3CQG6"/>
<dbReference type="SUPFAM" id="SSF53822">
    <property type="entry name" value="Periplasmic binding protein-like I"/>
    <property type="match status" value="1"/>
</dbReference>
<keyword evidence="4" id="KW-0472">Membrane</keyword>
<dbReference type="GO" id="GO:0004930">
    <property type="term" value="F:G protein-coupled receptor activity"/>
    <property type="evidence" value="ECO:0007669"/>
    <property type="project" value="UniProtKB-KW"/>
</dbReference>
<name>H3CQG6_TETNG</name>
<sequence length="323" mass="36407">MLLCDREYGQFAAEGLLRELRGTKVCGAYQKIIPLVYDRQRIQEILQVMRSSSAKVVVVFSAEVEMIPLMRDYIKQNITGIQWIASEAWVTASVFTGSKYYPYLGGTIGLGIRKGHIPRLSDYLLTVNPQTYPNDLLFEELWEALYGCRPSISSSSSVPLCTGQEPLLEQHSAFMNTSSPRVAYNVYKAVYAIAHSLHNLLVCQPKPGPFKNDTCVQNNNVQPWQLQYYLQEVRFKIAGEEVDFDQKGDSIPYYDIISWQMGVDGKIKFVNVGLFDGSKPPGKELVIQEDRIVWAGHQREVPVSICSASCLPGTRKAIRKEVP</sequence>
<evidence type="ECO:0000256" key="2">
    <source>
        <dbReference type="ARBA" id="ARBA00022692"/>
    </source>
</evidence>
<evidence type="ECO:0000256" key="3">
    <source>
        <dbReference type="ARBA" id="ARBA00022989"/>
    </source>
</evidence>
<reference evidence="7" key="1">
    <citation type="journal article" date="2004" name="Nature">
        <title>Genome duplication in the teleost fish Tetraodon nigroviridis reveals the early vertebrate proto-karyotype.</title>
        <authorList>
            <person name="Jaillon O."/>
            <person name="Aury J.-M."/>
            <person name="Brunet F."/>
            <person name="Petit J.-L."/>
            <person name="Stange-Thomann N."/>
            <person name="Mauceli E."/>
            <person name="Bouneau L."/>
            <person name="Fischer C."/>
            <person name="Ozouf-Costaz C."/>
            <person name="Bernot A."/>
            <person name="Nicaud S."/>
            <person name="Jaffe D."/>
            <person name="Fisher S."/>
            <person name="Lutfalla G."/>
            <person name="Dossat C."/>
            <person name="Segurens B."/>
            <person name="Dasilva C."/>
            <person name="Salanoubat M."/>
            <person name="Levy M."/>
            <person name="Boudet N."/>
            <person name="Castellano S."/>
            <person name="Anthouard V."/>
            <person name="Jubin C."/>
            <person name="Castelli V."/>
            <person name="Katinka M."/>
            <person name="Vacherie B."/>
            <person name="Biemont C."/>
            <person name="Skalli Z."/>
            <person name="Cattolico L."/>
            <person name="Poulain J."/>
            <person name="De Berardinis V."/>
            <person name="Cruaud C."/>
            <person name="Duprat S."/>
            <person name="Brottier P."/>
            <person name="Coutanceau J.-P."/>
            <person name="Gouzy J."/>
            <person name="Parra G."/>
            <person name="Lardier G."/>
            <person name="Chapple C."/>
            <person name="McKernan K.J."/>
            <person name="McEwan P."/>
            <person name="Bosak S."/>
            <person name="Kellis M."/>
            <person name="Volff J.-N."/>
            <person name="Guigo R."/>
            <person name="Zody M.C."/>
            <person name="Mesirov J."/>
            <person name="Lindblad-Toh K."/>
            <person name="Birren B."/>
            <person name="Nusbaum C."/>
            <person name="Kahn D."/>
            <person name="Robinson-Rechavi M."/>
            <person name="Laudet V."/>
            <person name="Schachter V."/>
            <person name="Quetier F."/>
            <person name="Saurin W."/>
            <person name="Scarpelli C."/>
            <person name="Wincker P."/>
            <person name="Lander E.S."/>
            <person name="Weissenbach J."/>
            <person name="Roest Crollius H."/>
        </authorList>
    </citation>
    <scope>NUCLEOTIDE SEQUENCE [LARGE SCALE GENOMIC DNA]</scope>
</reference>
<keyword evidence="7" id="KW-1185">Reference proteome</keyword>
<dbReference type="PRINTS" id="PR00592">
    <property type="entry name" value="CASENSINGR"/>
</dbReference>
<dbReference type="InterPro" id="IPR001828">
    <property type="entry name" value="ANF_lig-bd_rcpt"/>
</dbReference>
<evidence type="ECO:0000259" key="5">
    <source>
        <dbReference type="Pfam" id="PF01094"/>
    </source>
</evidence>
<proteinExistence type="predicted"/>
<feature type="domain" description="Receptor ligand binding region" evidence="5">
    <location>
        <begin position="4"/>
        <end position="260"/>
    </location>
</feature>
<dbReference type="AlphaFoldDB" id="H3CQG6"/>
<dbReference type="PANTHER" id="PTHR24061">
    <property type="entry name" value="CALCIUM-SENSING RECEPTOR-RELATED"/>
    <property type="match status" value="1"/>
</dbReference>
<dbReference type="Pfam" id="PF01094">
    <property type="entry name" value="ANF_receptor"/>
    <property type="match status" value="1"/>
</dbReference>
<dbReference type="Gene3D" id="3.40.50.2300">
    <property type="match status" value="2"/>
</dbReference>
<evidence type="ECO:0000256" key="1">
    <source>
        <dbReference type="ARBA" id="ARBA00004370"/>
    </source>
</evidence>
<keyword evidence="3" id="KW-1133">Transmembrane helix</keyword>
<dbReference type="GO" id="GO:0005886">
    <property type="term" value="C:plasma membrane"/>
    <property type="evidence" value="ECO:0007669"/>
    <property type="project" value="UniProtKB-SubCell"/>
</dbReference>
<comment type="subcellular location">
    <subcellularLocation>
        <location evidence="1">Membrane</location>
    </subcellularLocation>
</comment>
<dbReference type="HOGENOM" id="CLU_005389_2_2_1"/>
<organism evidence="6 7">
    <name type="scientific">Tetraodon nigroviridis</name>
    <name type="common">Spotted green pufferfish</name>
    <name type="synonym">Chelonodon nigroviridis</name>
    <dbReference type="NCBI Taxonomy" id="99883"/>
    <lineage>
        <taxon>Eukaryota</taxon>
        <taxon>Metazoa</taxon>
        <taxon>Chordata</taxon>
        <taxon>Craniata</taxon>
        <taxon>Vertebrata</taxon>
        <taxon>Euteleostomi</taxon>
        <taxon>Actinopterygii</taxon>
        <taxon>Neopterygii</taxon>
        <taxon>Teleostei</taxon>
        <taxon>Neoteleostei</taxon>
        <taxon>Acanthomorphata</taxon>
        <taxon>Eupercaria</taxon>
        <taxon>Tetraodontiformes</taxon>
        <taxon>Tetradontoidea</taxon>
        <taxon>Tetraodontidae</taxon>
        <taxon>Tetraodon</taxon>
    </lineage>
</organism>
<dbReference type="InterPro" id="IPR000068">
    <property type="entry name" value="GPCR_3_Ca_sens_rcpt-rel"/>
</dbReference>